<evidence type="ECO:0000313" key="2">
    <source>
        <dbReference type="EMBL" id="CAG8399181.1"/>
    </source>
</evidence>
<dbReference type="EMBL" id="CAJVPD010000251">
    <property type="protein sequence ID" value="CAG8399181.1"/>
    <property type="molecule type" value="Genomic_DNA"/>
</dbReference>
<dbReference type="Proteomes" id="UP001152592">
    <property type="component" value="Unassembled WGS sequence"/>
</dbReference>
<dbReference type="PANTHER" id="PTHR36168">
    <property type="entry name" value="CHROMOSOME 1, WHOLE GENOME SHOTGUN SEQUENCE"/>
    <property type="match status" value="1"/>
</dbReference>
<dbReference type="PANTHER" id="PTHR36168:SF4">
    <property type="entry name" value="ORC1-LIKE AAA ATPASE DOMAIN-CONTAINING PROTEIN"/>
    <property type="match status" value="1"/>
</dbReference>
<dbReference type="InterPro" id="IPR056808">
    <property type="entry name" value="HTH_AAA"/>
</dbReference>
<feature type="domain" description="AAA protein C-terminal winged helix" evidence="1">
    <location>
        <begin position="1"/>
        <end position="99"/>
    </location>
</feature>
<dbReference type="OrthoDB" id="427368at2759"/>
<evidence type="ECO:0000313" key="3">
    <source>
        <dbReference type="Proteomes" id="UP001152592"/>
    </source>
</evidence>
<dbReference type="AlphaFoldDB" id="A0A9W4JM83"/>
<reference evidence="2" key="1">
    <citation type="submission" date="2021-07" db="EMBL/GenBank/DDBJ databases">
        <authorList>
            <person name="Branca A.L. A."/>
        </authorList>
    </citation>
    <scope>NUCLEOTIDE SEQUENCE</scope>
</reference>
<protein>
    <recommendedName>
        <fullName evidence="1">AAA protein C-terminal winged helix domain-containing protein</fullName>
    </recommendedName>
</protein>
<gene>
    <name evidence="2" type="ORF">PSALAMII_LOCUS7492</name>
</gene>
<sequence length="146" mass="16318">MTLAKALVDIGNAHDRLASIHSGCTELELPGIPIHEAQELMTRADFLPKLDQMNIIAIDAHGIVRAGSMRMQNAFRAISNGSGFAARLQDTKDRLDELESLGRTTELTLKDLTTGQYEVGLPGLNGGREKFYIRKAEDQYHWIYKY</sequence>
<proteinExistence type="predicted"/>
<comment type="caution">
    <text evidence="2">The sequence shown here is derived from an EMBL/GenBank/DDBJ whole genome shotgun (WGS) entry which is preliminary data.</text>
</comment>
<dbReference type="Pfam" id="PF24913">
    <property type="entry name" value="WHD_AAA_fung"/>
    <property type="match status" value="1"/>
</dbReference>
<name>A0A9W4JM83_9EURO</name>
<evidence type="ECO:0000259" key="1">
    <source>
        <dbReference type="Pfam" id="PF24913"/>
    </source>
</evidence>
<organism evidence="2 3">
    <name type="scientific">Penicillium salamii</name>
    <dbReference type="NCBI Taxonomy" id="1612424"/>
    <lineage>
        <taxon>Eukaryota</taxon>
        <taxon>Fungi</taxon>
        <taxon>Dikarya</taxon>
        <taxon>Ascomycota</taxon>
        <taxon>Pezizomycotina</taxon>
        <taxon>Eurotiomycetes</taxon>
        <taxon>Eurotiomycetidae</taxon>
        <taxon>Eurotiales</taxon>
        <taxon>Aspergillaceae</taxon>
        <taxon>Penicillium</taxon>
    </lineage>
</organism>
<accession>A0A9W4JM83</accession>